<organism evidence="1 2">
    <name type="scientific">Araneus ventricosus</name>
    <name type="common">Orbweaver spider</name>
    <name type="synonym">Epeira ventricosa</name>
    <dbReference type="NCBI Taxonomy" id="182803"/>
    <lineage>
        <taxon>Eukaryota</taxon>
        <taxon>Metazoa</taxon>
        <taxon>Ecdysozoa</taxon>
        <taxon>Arthropoda</taxon>
        <taxon>Chelicerata</taxon>
        <taxon>Arachnida</taxon>
        <taxon>Araneae</taxon>
        <taxon>Araneomorphae</taxon>
        <taxon>Entelegynae</taxon>
        <taxon>Araneoidea</taxon>
        <taxon>Araneidae</taxon>
        <taxon>Araneus</taxon>
    </lineage>
</organism>
<dbReference type="EMBL" id="BGPR01000816">
    <property type="protein sequence ID" value="GBM36603.1"/>
    <property type="molecule type" value="Genomic_DNA"/>
</dbReference>
<dbReference type="Proteomes" id="UP000499080">
    <property type="component" value="Unassembled WGS sequence"/>
</dbReference>
<name>A0A4Y2F583_ARAVE</name>
<reference evidence="1 2" key="1">
    <citation type="journal article" date="2019" name="Sci. Rep.">
        <title>Orb-weaving spider Araneus ventricosus genome elucidates the spidroin gene catalogue.</title>
        <authorList>
            <person name="Kono N."/>
            <person name="Nakamura H."/>
            <person name="Ohtoshi R."/>
            <person name="Moran D.A.P."/>
            <person name="Shinohara A."/>
            <person name="Yoshida Y."/>
            <person name="Fujiwara M."/>
            <person name="Mori M."/>
            <person name="Tomita M."/>
            <person name="Arakawa K."/>
        </authorList>
    </citation>
    <scope>NUCLEOTIDE SEQUENCE [LARGE SCALE GENOMIC DNA]</scope>
</reference>
<keyword evidence="2" id="KW-1185">Reference proteome</keyword>
<sequence>MRSLPHVRSNSPILDSHMSAPRERDNACWRQSTAITNKELPLLTLYRLKAVCLLIVSIEYALRVQKHIVAMWLNAKNRMIFNRNETGNTINKSNKKEHYNQRARAKGRRTGANTVCACYFRRFMFCRTKIQKVERSSVL</sequence>
<evidence type="ECO:0000313" key="2">
    <source>
        <dbReference type="Proteomes" id="UP000499080"/>
    </source>
</evidence>
<accession>A0A4Y2F583</accession>
<comment type="caution">
    <text evidence="1">The sequence shown here is derived from an EMBL/GenBank/DDBJ whole genome shotgun (WGS) entry which is preliminary data.</text>
</comment>
<dbReference type="AlphaFoldDB" id="A0A4Y2F583"/>
<proteinExistence type="predicted"/>
<evidence type="ECO:0000313" key="1">
    <source>
        <dbReference type="EMBL" id="GBM36603.1"/>
    </source>
</evidence>
<protein>
    <submittedName>
        <fullName evidence="1">Uncharacterized protein</fullName>
    </submittedName>
</protein>
<gene>
    <name evidence="1" type="ORF">AVEN_170771_1</name>
</gene>